<reference evidence="4 5" key="1">
    <citation type="submission" date="2017-01" db="EMBL/GenBank/DDBJ databases">
        <title>Genome sequencing of Rhodoferax fermentans JCM 7819.</title>
        <authorList>
            <person name="Kim Y.J."/>
            <person name="Farh M.E.-A."/>
            <person name="Yang D.-C."/>
        </authorList>
    </citation>
    <scope>NUCLEOTIDE SEQUENCE [LARGE SCALE GENOMIC DNA]</scope>
    <source>
        <strain evidence="4 5">JCM 7819</strain>
    </source>
</reference>
<dbReference type="SUPFAM" id="SSF52172">
    <property type="entry name" value="CheY-like"/>
    <property type="match status" value="1"/>
</dbReference>
<accession>A0A1T1AP61</accession>
<dbReference type="PROSITE" id="PS51832">
    <property type="entry name" value="HD_GYP"/>
    <property type="match status" value="1"/>
</dbReference>
<dbReference type="PANTHER" id="PTHR45228:SF5">
    <property type="entry name" value="CYCLIC DI-GMP PHOSPHODIESTERASE VC_1348-RELATED"/>
    <property type="match status" value="1"/>
</dbReference>
<keyword evidence="1" id="KW-0597">Phosphoprotein</keyword>
<gene>
    <name evidence="4" type="ORF">RF819_03585</name>
</gene>
<dbReference type="InterPro" id="IPR052020">
    <property type="entry name" value="Cyclic_di-GMP/3'3'-cGAMP_PDE"/>
</dbReference>
<evidence type="ECO:0000256" key="1">
    <source>
        <dbReference type="PROSITE-ProRule" id="PRU00169"/>
    </source>
</evidence>
<dbReference type="SUPFAM" id="SSF109604">
    <property type="entry name" value="HD-domain/PDEase-like"/>
    <property type="match status" value="1"/>
</dbReference>
<protein>
    <submittedName>
        <fullName evidence="4">Two-component system response regulator</fullName>
    </submittedName>
</protein>
<dbReference type="GO" id="GO:0008081">
    <property type="term" value="F:phosphoric diester hydrolase activity"/>
    <property type="evidence" value="ECO:0007669"/>
    <property type="project" value="UniProtKB-ARBA"/>
</dbReference>
<dbReference type="EMBL" id="MTJN01000002">
    <property type="protein sequence ID" value="OOV05916.1"/>
    <property type="molecule type" value="Genomic_DNA"/>
</dbReference>
<dbReference type="PROSITE" id="PS50110">
    <property type="entry name" value="RESPONSE_REGULATORY"/>
    <property type="match status" value="1"/>
</dbReference>
<dbReference type="InterPro" id="IPR011006">
    <property type="entry name" value="CheY-like_superfamily"/>
</dbReference>
<keyword evidence="5" id="KW-1185">Reference proteome</keyword>
<evidence type="ECO:0000259" key="3">
    <source>
        <dbReference type="PROSITE" id="PS51832"/>
    </source>
</evidence>
<dbReference type="Pfam" id="PF00072">
    <property type="entry name" value="Response_reg"/>
    <property type="match status" value="1"/>
</dbReference>
<dbReference type="SMART" id="SM00448">
    <property type="entry name" value="REC"/>
    <property type="match status" value="1"/>
</dbReference>
<dbReference type="Proteomes" id="UP000190750">
    <property type="component" value="Unassembled WGS sequence"/>
</dbReference>
<dbReference type="AlphaFoldDB" id="A0A1T1AP61"/>
<dbReference type="PANTHER" id="PTHR45228">
    <property type="entry name" value="CYCLIC DI-GMP PHOSPHODIESTERASE TM_0186-RELATED"/>
    <property type="match status" value="1"/>
</dbReference>
<dbReference type="Gene3D" id="1.10.3210.10">
    <property type="entry name" value="Hypothetical protein af1432"/>
    <property type="match status" value="1"/>
</dbReference>
<proteinExistence type="predicted"/>
<evidence type="ECO:0000259" key="2">
    <source>
        <dbReference type="PROSITE" id="PS50110"/>
    </source>
</evidence>
<sequence length="333" mass="36444">MTTNPILMVDDEPLNLAVMEAALSDDYGLLFARNGAEALAAATKHLPSLILLDIQMPDMNGYAVCRQLKANPRTEAIPVIFISGLADAGHEEEGFASGGVDYIVKPISRPILRARVNTHLSLVRASRLDKSHRDAIHMLGEAGHFNDTDTGVHIWRMAAYAGVIASAYGLNKEQCELIELAAPMHDTGKIGIPHAILKKPGKLDANEWTQMKTHSRIGHDILSKSDEPVFQMAAGIALHHHERWDGSGYPDNLTGEEIPVSARVVALADVFDALTMKRPYKAAWPLEKVIATIRDSSGSHFDPAVVRAFDSVLDCIGHIRAEWDLKEQLGVHH</sequence>
<dbReference type="STRING" id="28066.RF819_03585"/>
<dbReference type="InterPro" id="IPR037522">
    <property type="entry name" value="HD_GYP_dom"/>
</dbReference>
<dbReference type="GO" id="GO:0000160">
    <property type="term" value="P:phosphorelay signal transduction system"/>
    <property type="evidence" value="ECO:0007669"/>
    <property type="project" value="InterPro"/>
</dbReference>
<dbReference type="SMART" id="SM00471">
    <property type="entry name" value="HDc"/>
    <property type="match status" value="1"/>
</dbReference>
<dbReference type="CDD" id="cd00077">
    <property type="entry name" value="HDc"/>
    <property type="match status" value="1"/>
</dbReference>
<feature type="modified residue" description="4-aspartylphosphate" evidence="1">
    <location>
        <position position="53"/>
    </location>
</feature>
<evidence type="ECO:0000313" key="4">
    <source>
        <dbReference type="EMBL" id="OOV05916.1"/>
    </source>
</evidence>
<feature type="domain" description="Response regulatory" evidence="2">
    <location>
        <begin position="5"/>
        <end position="120"/>
    </location>
</feature>
<dbReference type="InterPro" id="IPR001789">
    <property type="entry name" value="Sig_transdc_resp-reg_receiver"/>
</dbReference>
<dbReference type="InterPro" id="IPR003607">
    <property type="entry name" value="HD/PDEase_dom"/>
</dbReference>
<dbReference type="Gene3D" id="3.40.50.2300">
    <property type="match status" value="1"/>
</dbReference>
<dbReference type="Pfam" id="PF13487">
    <property type="entry name" value="HD_5"/>
    <property type="match status" value="1"/>
</dbReference>
<comment type="caution">
    <text evidence="4">The sequence shown here is derived from an EMBL/GenBank/DDBJ whole genome shotgun (WGS) entry which is preliminary data.</text>
</comment>
<evidence type="ECO:0000313" key="5">
    <source>
        <dbReference type="Proteomes" id="UP000190750"/>
    </source>
</evidence>
<feature type="domain" description="HD-GYP" evidence="3">
    <location>
        <begin position="128"/>
        <end position="325"/>
    </location>
</feature>
<dbReference type="OrthoDB" id="9763857at2"/>
<name>A0A1T1AP61_RHOFE</name>
<dbReference type="RefSeq" id="WP_078363695.1">
    <property type="nucleotide sequence ID" value="NZ_MTJN01000002.1"/>
</dbReference>
<organism evidence="4 5">
    <name type="scientific">Rhodoferax fermentans</name>
    <dbReference type="NCBI Taxonomy" id="28066"/>
    <lineage>
        <taxon>Bacteria</taxon>
        <taxon>Pseudomonadati</taxon>
        <taxon>Pseudomonadota</taxon>
        <taxon>Betaproteobacteria</taxon>
        <taxon>Burkholderiales</taxon>
        <taxon>Comamonadaceae</taxon>
        <taxon>Rhodoferax</taxon>
    </lineage>
</organism>